<dbReference type="GO" id="GO:0043122">
    <property type="term" value="P:regulation of canonical NF-kappaB signal transduction"/>
    <property type="evidence" value="ECO:0007669"/>
    <property type="project" value="TreeGrafter"/>
</dbReference>
<feature type="domain" description="TRAF-type" evidence="6">
    <location>
        <begin position="99"/>
        <end position="144"/>
    </location>
</feature>
<dbReference type="PROSITE" id="PS00518">
    <property type="entry name" value="ZF_RING_1"/>
    <property type="match status" value="1"/>
</dbReference>
<evidence type="ECO:0000256" key="2">
    <source>
        <dbReference type="ARBA" id="ARBA00022771"/>
    </source>
</evidence>
<keyword evidence="8" id="KW-0675">Receptor</keyword>
<organism evidence="8 9">
    <name type="scientific">Mizuhopecten yessoensis</name>
    <name type="common">Japanese scallop</name>
    <name type="synonym">Patinopecten yessoensis</name>
    <dbReference type="NCBI Taxonomy" id="6573"/>
    <lineage>
        <taxon>Eukaryota</taxon>
        <taxon>Metazoa</taxon>
        <taxon>Spiralia</taxon>
        <taxon>Lophotrochozoa</taxon>
        <taxon>Mollusca</taxon>
        <taxon>Bivalvia</taxon>
        <taxon>Autobranchia</taxon>
        <taxon>Pteriomorphia</taxon>
        <taxon>Pectinida</taxon>
        <taxon>Pectinoidea</taxon>
        <taxon>Pectinidae</taxon>
        <taxon>Mizuhopecten</taxon>
    </lineage>
</organism>
<comment type="caution">
    <text evidence="8">The sequence shown here is derived from an EMBL/GenBank/DDBJ whole genome shotgun (WGS) entry which is preliminary data.</text>
</comment>
<dbReference type="Gene3D" id="3.30.40.10">
    <property type="entry name" value="Zinc/RING finger domain, C3HC4 (zinc finger)"/>
    <property type="match status" value="2"/>
</dbReference>
<dbReference type="PROSITE" id="PS50145">
    <property type="entry name" value="ZF_TRAF"/>
    <property type="match status" value="1"/>
</dbReference>
<dbReference type="Pfam" id="PF02176">
    <property type="entry name" value="zf-TRAF"/>
    <property type="match status" value="1"/>
</dbReference>
<dbReference type="GO" id="GO:0008270">
    <property type="term" value="F:zinc ion binding"/>
    <property type="evidence" value="ECO:0007669"/>
    <property type="project" value="UniProtKB-KW"/>
</dbReference>
<dbReference type="Proteomes" id="UP000242188">
    <property type="component" value="Unassembled WGS sequence"/>
</dbReference>
<keyword evidence="1 4" id="KW-0479">Metal-binding</keyword>
<evidence type="ECO:0000313" key="8">
    <source>
        <dbReference type="EMBL" id="OWF51811.1"/>
    </source>
</evidence>
<dbReference type="OrthoDB" id="9049620at2759"/>
<keyword evidence="3 4" id="KW-0862">Zinc</keyword>
<sequence>MGLDPRQFVDAVDEKYICKLCHKVFLDPVENVCGHIFCSSCIKKRLKGDMAKRCPVCSAPLTTKTAQPSMDFRLELLNLQIRCHNKCGKTFPLANLPDHMGDECPNTAVPCPNISKGCKKKIRRCDIKKHVEECDFREVECEACGFVTVYCNLFTHQSRVRCLEKKLKQQVIREQRNQANDIKRHRSQLTKLNVRRDVEDRKAFLEHARHLKSGKHKRHGSIENLSDNQTRDVFLTELVNNQAQSDDGSSPPPHPSRTGHAVFSCVRCKKLYNAMSNNEKACRWHAGVSSVPWME</sequence>
<evidence type="ECO:0000256" key="4">
    <source>
        <dbReference type="PROSITE-ProRule" id="PRU00207"/>
    </source>
</evidence>
<feature type="domain" description="SIAH-type" evidence="7">
    <location>
        <begin position="106"/>
        <end position="162"/>
    </location>
</feature>
<keyword evidence="9" id="KW-1185">Reference proteome</keyword>
<dbReference type="InterPro" id="IPR013083">
    <property type="entry name" value="Znf_RING/FYVE/PHD"/>
</dbReference>
<dbReference type="InterPro" id="IPR001293">
    <property type="entry name" value="Znf_TRAF"/>
</dbReference>
<dbReference type="PROSITE" id="PS50089">
    <property type="entry name" value="ZF_RING_2"/>
    <property type="match status" value="1"/>
</dbReference>
<feature type="zinc finger region" description="TRAF-type" evidence="4">
    <location>
        <begin position="99"/>
        <end position="144"/>
    </location>
</feature>
<feature type="domain" description="RING-type" evidence="5">
    <location>
        <begin position="18"/>
        <end position="58"/>
    </location>
</feature>
<dbReference type="PROSITE" id="PS51081">
    <property type="entry name" value="ZF_SIAH"/>
    <property type="match status" value="1"/>
</dbReference>
<dbReference type="Pfam" id="PF13445">
    <property type="entry name" value="zf-RING_UBOX"/>
    <property type="match status" value="1"/>
</dbReference>
<dbReference type="PANTHER" id="PTHR10131:SF157">
    <property type="entry name" value="RECEPTOR-ASSOCIATED FACTOR, PUTATIVE-RELATED"/>
    <property type="match status" value="1"/>
</dbReference>
<dbReference type="InterPro" id="IPR013010">
    <property type="entry name" value="Znf_SIAH"/>
</dbReference>
<evidence type="ECO:0000259" key="7">
    <source>
        <dbReference type="PROSITE" id="PS51081"/>
    </source>
</evidence>
<dbReference type="InterPro" id="IPR017907">
    <property type="entry name" value="Znf_RING_CS"/>
</dbReference>
<evidence type="ECO:0000256" key="1">
    <source>
        <dbReference type="ARBA" id="ARBA00022723"/>
    </source>
</evidence>
<dbReference type="SUPFAM" id="SSF49599">
    <property type="entry name" value="TRAF domain-like"/>
    <property type="match status" value="2"/>
</dbReference>
<proteinExistence type="predicted"/>
<evidence type="ECO:0000259" key="6">
    <source>
        <dbReference type="PROSITE" id="PS50145"/>
    </source>
</evidence>
<evidence type="ECO:0000256" key="3">
    <source>
        <dbReference type="ARBA" id="ARBA00022833"/>
    </source>
</evidence>
<protein>
    <submittedName>
        <fullName evidence="8">TNF receptor-associated factor 5</fullName>
    </submittedName>
</protein>
<dbReference type="InterPro" id="IPR001841">
    <property type="entry name" value="Znf_RING"/>
</dbReference>
<keyword evidence="2 4" id="KW-0863">Zinc-finger</keyword>
<accession>A0A210QSU5</accession>
<gene>
    <name evidence="8" type="ORF">KP79_PYT25575</name>
</gene>
<dbReference type="SMART" id="SM00184">
    <property type="entry name" value="RING"/>
    <property type="match status" value="1"/>
</dbReference>
<reference evidence="8 9" key="1">
    <citation type="journal article" date="2017" name="Nat. Ecol. Evol.">
        <title>Scallop genome provides insights into evolution of bilaterian karyotype and development.</title>
        <authorList>
            <person name="Wang S."/>
            <person name="Zhang J."/>
            <person name="Jiao W."/>
            <person name="Li J."/>
            <person name="Xun X."/>
            <person name="Sun Y."/>
            <person name="Guo X."/>
            <person name="Huan P."/>
            <person name="Dong B."/>
            <person name="Zhang L."/>
            <person name="Hu X."/>
            <person name="Sun X."/>
            <person name="Wang J."/>
            <person name="Zhao C."/>
            <person name="Wang Y."/>
            <person name="Wang D."/>
            <person name="Huang X."/>
            <person name="Wang R."/>
            <person name="Lv J."/>
            <person name="Li Y."/>
            <person name="Zhang Z."/>
            <person name="Liu B."/>
            <person name="Lu W."/>
            <person name="Hui Y."/>
            <person name="Liang J."/>
            <person name="Zhou Z."/>
            <person name="Hou R."/>
            <person name="Li X."/>
            <person name="Liu Y."/>
            <person name="Li H."/>
            <person name="Ning X."/>
            <person name="Lin Y."/>
            <person name="Zhao L."/>
            <person name="Xing Q."/>
            <person name="Dou J."/>
            <person name="Li Y."/>
            <person name="Mao J."/>
            <person name="Guo H."/>
            <person name="Dou H."/>
            <person name="Li T."/>
            <person name="Mu C."/>
            <person name="Jiang W."/>
            <person name="Fu Q."/>
            <person name="Fu X."/>
            <person name="Miao Y."/>
            <person name="Liu J."/>
            <person name="Yu Q."/>
            <person name="Li R."/>
            <person name="Liao H."/>
            <person name="Li X."/>
            <person name="Kong Y."/>
            <person name="Jiang Z."/>
            <person name="Chourrout D."/>
            <person name="Li R."/>
            <person name="Bao Z."/>
        </authorList>
    </citation>
    <scope>NUCLEOTIDE SEQUENCE [LARGE SCALE GENOMIC DNA]</scope>
    <source>
        <strain evidence="8 9">PY_sf001</strain>
    </source>
</reference>
<dbReference type="PANTHER" id="PTHR10131">
    <property type="entry name" value="TNF RECEPTOR ASSOCIATED FACTOR"/>
    <property type="match status" value="1"/>
</dbReference>
<dbReference type="InterPro" id="IPR027370">
    <property type="entry name" value="Znf-RING_euk"/>
</dbReference>
<evidence type="ECO:0000313" key="9">
    <source>
        <dbReference type="Proteomes" id="UP000242188"/>
    </source>
</evidence>
<dbReference type="STRING" id="6573.A0A210QSU5"/>
<dbReference type="AlphaFoldDB" id="A0A210QSU5"/>
<dbReference type="EMBL" id="NEDP02002059">
    <property type="protein sequence ID" value="OWF51811.1"/>
    <property type="molecule type" value="Genomic_DNA"/>
</dbReference>
<evidence type="ECO:0000259" key="5">
    <source>
        <dbReference type="PROSITE" id="PS50089"/>
    </source>
</evidence>
<name>A0A210QSU5_MIZYE</name>
<dbReference type="SUPFAM" id="SSF57850">
    <property type="entry name" value="RING/U-box"/>
    <property type="match status" value="1"/>
</dbReference>